<proteinExistence type="predicted"/>
<dbReference type="AlphaFoldDB" id="A0A0B6YNL3"/>
<feature type="compositionally biased region" description="Low complexity" evidence="1">
    <location>
        <begin position="14"/>
        <end position="26"/>
    </location>
</feature>
<gene>
    <name evidence="2" type="primary">ORF31005</name>
</gene>
<accession>A0A0B6YNL3</accession>
<feature type="region of interest" description="Disordered" evidence="1">
    <location>
        <begin position="1"/>
        <end position="31"/>
    </location>
</feature>
<feature type="non-terminal residue" evidence="2">
    <location>
        <position position="1"/>
    </location>
</feature>
<evidence type="ECO:0000313" key="2">
    <source>
        <dbReference type="EMBL" id="CEK57762.1"/>
    </source>
</evidence>
<protein>
    <submittedName>
        <fullName evidence="2">Uncharacterized protein</fullName>
    </submittedName>
</protein>
<feature type="non-terminal residue" evidence="2">
    <location>
        <position position="163"/>
    </location>
</feature>
<evidence type="ECO:0000256" key="1">
    <source>
        <dbReference type="SAM" id="MobiDB-lite"/>
    </source>
</evidence>
<dbReference type="EMBL" id="HACG01010897">
    <property type="protein sequence ID" value="CEK57762.1"/>
    <property type="molecule type" value="Transcribed_RNA"/>
</dbReference>
<feature type="region of interest" description="Disordered" evidence="1">
    <location>
        <begin position="59"/>
        <end position="86"/>
    </location>
</feature>
<organism evidence="2">
    <name type="scientific">Arion vulgaris</name>
    <dbReference type="NCBI Taxonomy" id="1028688"/>
    <lineage>
        <taxon>Eukaryota</taxon>
        <taxon>Metazoa</taxon>
        <taxon>Spiralia</taxon>
        <taxon>Lophotrochozoa</taxon>
        <taxon>Mollusca</taxon>
        <taxon>Gastropoda</taxon>
        <taxon>Heterobranchia</taxon>
        <taxon>Euthyneura</taxon>
        <taxon>Panpulmonata</taxon>
        <taxon>Eupulmonata</taxon>
        <taxon>Stylommatophora</taxon>
        <taxon>Helicina</taxon>
        <taxon>Arionoidea</taxon>
        <taxon>Arionidae</taxon>
        <taxon>Arion</taxon>
    </lineage>
</organism>
<name>A0A0B6YNL3_9EUPU</name>
<reference evidence="2" key="1">
    <citation type="submission" date="2014-12" db="EMBL/GenBank/DDBJ databases">
        <title>Insight into the proteome of Arion vulgaris.</title>
        <authorList>
            <person name="Aradska J."/>
            <person name="Bulat T."/>
            <person name="Smidak R."/>
            <person name="Sarate P."/>
            <person name="Gangsoo J."/>
            <person name="Sialana F."/>
            <person name="Bilban M."/>
            <person name="Lubec G."/>
        </authorList>
    </citation>
    <scope>NUCLEOTIDE SEQUENCE</scope>
    <source>
        <tissue evidence="2">Skin</tissue>
    </source>
</reference>
<sequence>VGSKSGVIARPAKTTNTEPPVTTTNTDFQEDSMKISGIEPLGSSSHVNEHIMDNEIQMKSDSATIENRKHVSRKQSKNETNETVGKKVKVGSFKNEVLESKADENGLDIKNPSISVLRHPLWESPEKNPVAASSGDIIQTESARSRLSKSKIQTCLVCQKICK</sequence>